<dbReference type="RefSeq" id="WP_187257323.1">
    <property type="nucleotide sequence ID" value="NZ_JBHULF010000007.1"/>
</dbReference>
<keyword evidence="3" id="KW-1185">Reference proteome</keyword>
<dbReference type="PANTHER" id="PTHR18964">
    <property type="entry name" value="ROK (REPRESSOR, ORF, KINASE) FAMILY"/>
    <property type="match status" value="1"/>
</dbReference>
<evidence type="ECO:0000313" key="2">
    <source>
        <dbReference type="EMBL" id="MBC6492016.1"/>
    </source>
</evidence>
<dbReference type="InterPro" id="IPR043129">
    <property type="entry name" value="ATPase_NBD"/>
</dbReference>
<dbReference type="InterPro" id="IPR036388">
    <property type="entry name" value="WH-like_DNA-bd_sf"/>
</dbReference>
<dbReference type="InterPro" id="IPR036390">
    <property type="entry name" value="WH_DNA-bd_sf"/>
</dbReference>
<dbReference type="Gene3D" id="3.30.420.40">
    <property type="match status" value="2"/>
</dbReference>
<dbReference type="SUPFAM" id="SSF53067">
    <property type="entry name" value="Actin-like ATPase domain"/>
    <property type="match status" value="1"/>
</dbReference>
<dbReference type="EMBL" id="MBUA01000023">
    <property type="protein sequence ID" value="MBC6492016.1"/>
    <property type="molecule type" value="Genomic_DNA"/>
</dbReference>
<reference evidence="2 3" key="1">
    <citation type="submission" date="2016-07" db="EMBL/GenBank/DDBJ databases">
        <title>Genome analysis of Flavihumibacter stibioxidans YS-17.</title>
        <authorList>
            <person name="Shi K."/>
            <person name="Han Y."/>
            <person name="Wang G."/>
        </authorList>
    </citation>
    <scope>NUCLEOTIDE SEQUENCE [LARGE SCALE GENOMIC DNA]</scope>
    <source>
        <strain evidence="2 3">YS-17</strain>
    </source>
</reference>
<accession>A0ABR7MAH3</accession>
<dbReference type="GO" id="GO:0016301">
    <property type="term" value="F:kinase activity"/>
    <property type="evidence" value="ECO:0007669"/>
    <property type="project" value="UniProtKB-KW"/>
</dbReference>
<evidence type="ECO:0000313" key="3">
    <source>
        <dbReference type="Proteomes" id="UP000765802"/>
    </source>
</evidence>
<gene>
    <name evidence="2" type="ORF">BC349_13215</name>
</gene>
<organism evidence="2 3">
    <name type="scientific">Flavihumibacter stibioxidans</name>
    <dbReference type="NCBI Taxonomy" id="1834163"/>
    <lineage>
        <taxon>Bacteria</taxon>
        <taxon>Pseudomonadati</taxon>
        <taxon>Bacteroidota</taxon>
        <taxon>Chitinophagia</taxon>
        <taxon>Chitinophagales</taxon>
        <taxon>Chitinophagaceae</taxon>
        <taxon>Flavihumibacter</taxon>
    </lineage>
</organism>
<name>A0ABR7MAH3_9BACT</name>
<keyword evidence="2" id="KW-0418">Kinase</keyword>
<dbReference type="PANTHER" id="PTHR18964:SF149">
    <property type="entry name" value="BIFUNCTIONAL UDP-N-ACETYLGLUCOSAMINE 2-EPIMERASE_N-ACETYLMANNOSAMINE KINASE"/>
    <property type="match status" value="1"/>
</dbReference>
<keyword evidence="2" id="KW-0808">Transferase</keyword>
<evidence type="ECO:0000256" key="1">
    <source>
        <dbReference type="ARBA" id="ARBA00006479"/>
    </source>
</evidence>
<protein>
    <submittedName>
        <fullName evidence="2">Sugar kinase</fullName>
    </submittedName>
</protein>
<sequence>MASKSDIYKSKILKELSFGNVLSGTDISTRIEKSIPLTTRILTEMVEEGMVEEKGYAPSTGGRRPLLYALSPQKMYVVSVAMDQLITRIGLVDLQKYEILQVEKFNLDLEIHKDSLSILIGEINRYVNQSGIGREKIVGIGIGMPGFVDVTRGINYSYLDNGGESINKRVERETGLPTYIDNDSSLIALAEFRLGAARGKNNAMVININWGVGLGMIVNGELFRGYNGFAGEFSHIPIFNNNKLCSCGKSGCLETEASMRVVLEKLREGLKSGQVSSIKSVPEDFEEACNVIIQAAKNGDQYSIELLSQAAYDIGRGIAILIHIMNPEVIILSGRGARAGKLWLAPVQQALNRYCIPRLAAYTSLELSKFNDHAELIGAAALVVEHLDKHQDEFIESTQHPFAI</sequence>
<dbReference type="InterPro" id="IPR000600">
    <property type="entry name" value="ROK"/>
</dbReference>
<dbReference type="Pfam" id="PF00480">
    <property type="entry name" value="ROK"/>
    <property type="match status" value="1"/>
</dbReference>
<dbReference type="Proteomes" id="UP000765802">
    <property type="component" value="Unassembled WGS sequence"/>
</dbReference>
<comment type="similarity">
    <text evidence="1">Belongs to the ROK (NagC/XylR) family.</text>
</comment>
<proteinExistence type="inferred from homology"/>
<comment type="caution">
    <text evidence="2">The sequence shown here is derived from an EMBL/GenBank/DDBJ whole genome shotgun (WGS) entry which is preliminary data.</text>
</comment>
<dbReference type="Gene3D" id="1.10.10.10">
    <property type="entry name" value="Winged helix-like DNA-binding domain superfamily/Winged helix DNA-binding domain"/>
    <property type="match status" value="1"/>
</dbReference>
<dbReference type="SUPFAM" id="SSF46785">
    <property type="entry name" value="Winged helix' DNA-binding domain"/>
    <property type="match status" value="1"/>
</dbReference>